<gene>
    <name evidence="5" type="ORF">GXW79_11305</name>
</gene>
<dbReference type="Gene3D" id="3.40.50.10420">
    <property type="entry name" value="NagB/RpiA/CoA transferase-like"/>
    <property type="match status" value="1"/>
</dbReference>
<dbReference type="AlphaFoldDB" id="A0AAF1JXG2"/>
<sequence>MVAPHFLQLDAAKRAARNAARAARLGNPLAAGRALADHVLAAGLVPPGACVAGIWPLPGEVDLRPLMDALLARGHALALPFTPARGLPLEFRAWALGDALADGPMGTRYPSHGVVVVPDVVLVPLLAFDRAGGRLGYGGGYYDRTLAGLPDAHAIGVAFASQEMPEVPMGPHDWRLPVVATEAGVIRCGTGA</sequence>
<reference evidence="5" key="2">
    <citation type="journal article" date="2021" name="Syst. Appl. Microbiol.">
        <title>Roseomonas hellenica sp. nov., isolated from roots of wild-growing Alkanna tinctoria.</title>
        <authorList>
            <person name="Rat A."/>
            <person name="Naranjo H.D."/>
            <person name="Lebbe L."/>
            <person name="Cnockaert M."/>
            <person name="Krigas N."/>
            <person name="Grigoriadou K."/>
            <person name="Maloupa E."/>
            <person name="Willems A."/>
        </authorList>
    </citation>
    <scope>NUCLEOTIDE SEQUENCE</scope>
    <source>
        <strain evidence="5">LMG 28251</strain>
    </source>
</reference>
<comment type="similarity">
    <text evidence="1 4">Belongs to the 5-formyltetrahydrofolate cyclo-ligase family.</text>
</comment>
<dbReference type="GO" id="GO:0005524">
    <property type="term" value="F:ATP binding"/>
    <property type="evidence" value="ECO:0007669"/>
    <property type="project" value="UniProtKB-KW"/>
</dbReference>
<dbReference type="Pfam" id="PF01812">
    <property type="entry name" value="5-FTHF_cyc-lig"/>
    <property type="match status" value="1"/>
</dbReference>
<dbReference type="RefSeq" id="WP_211874502.1">
    <property type="nucleotide sequence ID" value="NZ_JAAEDH010000011.1"/>
</dbReference>
<keyword evidence="6" id="KW-1185">Reference proteome</keyword>
<evidence type="ECO:0000256" key="1">
    <source>
        <dbReference type="ARBA" id="ARBA00010638"/>
    </source>
</evidence>
<evidence type="ECO:0000256" key="3">
    <source>
        <dbReference type="ARBA" id="ARBA00022840"/>
    </source>
</evidence>
<name>A0AAF1JXG2_9PROT</name>
<comment type="cofactor">
    <cofactor evidence="4">
        <name>Mg(2+)</name>
        <dbReference type="ChEBI" id="CHEBI:18420"/>
    </cofactor>
</comment>
<comment type="caution">
    <text evidence="5">The sequence shown here is derived from an EMBL/GenBank/DDBJ whole genome shotgun (WGS) entry which is preliminary data.</text>
</comment>
<protein>
    <recommendedName>
        <fullName evidence="4">5-formyltetrahydrofolate cyclo-ligase</fullName>
        <ecNumber evidence="4">6.3.3.2</ecNumber>
    </recommendedName>
</protein>
<dbReference type="SUPFAM" id="SSF100950">
    <property type="entry name" value="NagB/RpiA/CoA transferase-like"/>
    <property type="match status" value="1"/>
</dbReference>
<reference evidence="5" key="1">
    <citation type="submission" date="2020-01" db="EMBL/GenBank/DDBJ databases">
        <authorList>
            <person name="Rat A."/>
        </authorList>
    </citation>
    <scope>NUCLEOTIDE SEQUENCE</scope>
    <source>
        <strain evidence="5">LMG 28251</strain>
    </source>
</reference>
<keyword evidence="2 4" id="KW-0547">Nucleotide-binding</keyword>
<accession>A0AAF1JXG2</accession>
<dbReference type="GO" id="GO:0035999">
    <property type="term" value="P:tetrahydrofolate interconversion"/>
    <property type="evidence" value="ECO:0007669"/>
    <property type="project" value="TreeGrafter"/>
</dbReference>
<dbReference type="NCBIfam" id="TIGR02727">
    <property type="entry name" value="MTHFS_bact"/>
    <property type="match status" value="1"/>
</dbReference>
<dbReference type="EMBL" id="JAAEDH010000011">
    <property type="protein sequence ID" value="MBR0655667.1"/>
    <property type="molecule type" value="Genomic_DNA"/>
</dbReference>
<dbReference type="GO" id="GO:0009396">
    <property type="term" value="P:folic acid-containing compound biosynthetic process"/>
    <property type="evidence" value="ECO:0007669"/>
    <property type="project" value="TreeGrafter"/>
</dbReference>
<keyword evidence="3 4" id="KW-0067">ATP-binding</keyword>
<keyword evidence="4" id="KW-0479">Metal-binding</keyword>
<evidence type="ECO:0000313" key="6">
    <source>
        <dbReference type="Proteomes" id="UP001196068"/>
    </source>
</evidence>
<dbReference type="GO" id="GO:0046872">
    <property type="term" value="F:metal ion binding"/>
    <property type="evidence" value="ECO:0007669"/>
    <property type="project" value="UniProtKB-KW"/>
</dbReference>
<keyword evidence="5" id="KW-0436">Ligase</keyword>
<dbReference type="PANTHER" id="PTHR23407">
    <property type="entry name" value="ATPASE INHIBITOR/5-FORMYLTETRAHYDROFOLATE CYCLO-LIGASE"/>
    <property type="match status" value="1"/>
</dbReference>
<dbReference type="InterPro" id="IPR002698">
    <property type="entry name" value="FTHF_cligase"/>
</dbReference>
<evidence type="ECO:0000313" key="5">
    <source>
        <dbReference type="EMBL" id="MBR0655667.1"/>
    </source>
</evidence>
<proteinExistence type="inferred from homology"/>
<evidence type="ECO:0000256" key="4">
    <source>
        <dbReference type="RuleBase" id="RU361279"/>
    </source>
</evidence>
<dbReference type="PANTHER" id="PTHR23407:SF1">
    <property type="entry name" value="5-FORMYLTETRAHYDROFOLATE CYCLO-LIGASE"/>
    <property type="match status" value="1"/>
</dbReference>
<dbReference type="Proteomes" id="UP001196068">
    <property type="component" value="Unassembled WGS sequence"/>
</dbReference>
<dbReference type="InterPro" id="IPR037171">
    <property type="entry name" value="NagB/RpiA_transferase-like"/>
</dbReference>
<evidence type="ECO:0000256" key="2">
    <source>
        <dbReference type="ARBA" id="ARBA00022741"/>
    </source>
</evidence>
<organism evidence="5 6">
    <name type="scientific">Plastoroseomonas arctica</name>
    <dbReference type="NCBI Taxonomy" id="1509237"/>
    <lineage>
        <taxon>Bacteria</taxon>
        <taxon>Pseudomonadati</taxon>
        <taxon>Pseudomonadota</taxon>
        <taxon>Alphaproteobacteria</taxon>
        <taxon>Acetobacterales</taxon>
        <taxon>Acetobacteraceae</taxon>
        <taxon>Plastoroseomonas</taxon>
    </lineage>
</organism>
<comment type="catalytic activity">
    <reaction evidence="4">
        <text>(6S)-5-formyl-5,6,7,8-tetrahydrofolate + ATP = (6R)-5,10-methenyltetrahydrofolate + ADP + phosphate</text>
        <dbReference type="Rhea" id="RHEA:10488"/>
        <dbReference type="ChEBI" id="CHEBI:30616"/>
        <dbReference type="ChEBI" id="CHEBI:43474"/>
        <dbReference type="ChEBI" id="CHEBI:57455"/>
        <dbReference type="ChEBI" id="CHEBI:57457"/>
        <dbReference type="ChEBI" id="CHEBI:456216"/>
        <dbReference type="EC" id="6.3.3.2"/>
    </reaction>
</comment>
<dbReference type="EC" id="6.3.3.2" evidence="4"/>
<keyword evidence="4" id="KW-0460">Magnesium</keyword>
<dbReference type="GO" id="GO:0030272">
    <property type="term" value="F:5-formyltetrahydrofolate cyclo-ligase activity"/>
    <property type="evidence" value="ECO:0007669"/>
    <property type="project" value="UniProtKB-EC"/>
</dbReference>
<dbReference type="InterPro" id="IPR024185">
    <property type="entry name" value="FTHF_cligase-like_sf"/>
</dbReference>